<proteinExistence type="predicted"/>
<accession>A0AAU8HXV7</accession>
<evidence type="ECO:0000313" key="1">
    <source>
        <dbReference type="EMBL" id="XCI67288.1"/>
    </source>
</evidence>
<organism evidence="1">
    <name type="scientific">Jarrellvirus sp</name>
    <dbReference type="NCBI Taxonomy" id="2960496"/>
    <lineage>
        <taxon>Viruses</taxon>
        <taxon>Duplodnaviria</taxon>
        <taxon>Heunggongvirae</taxon>
        <taxon>Uroviricota</taxon>
        <taxon>Caudoviricetes</taxon>
        <taxon>Jarrellvirus</taxon>
    </lineage>
</organism>
<name>A0AAU8HXV7_9CAUD</name>
<protein>
    <submittedName>
        <fullName evidence="1">Uncharacterized protein</fullName>
    </submittedName>
</protein>
<reference evidence="1" key="1">
    <citation type="journal article" date="2024" name="bioRxiv">
        <title>The salivary virome during childhood dental caries.</title>
        <authorList>
            <person name="Tang J."/>
            <person name="Baker J.L."/>
        </authorList>
    </citation>
    <scope>NUCLEOTIDE SEQUENCE</scope>
    <source>
        <strain evidence="1">38_unbinned_79</strain>
    </source>
</reference>
<dbReference type="EMBL" id="PP870178">
    <property type="protein sequence ID" value="XCI67288.1"/>
    <property type="molecule type" value="Genomic_DNA"/>
</dbReference>
<sequence>MAWPCRPLEDLSFFRSPDNTILPPFFEHFSQISATF</sequence>